<dbReference type="InterPro" id="IPR018060">
    <property type="entry name" value="HTH_AraC"/>
</dbReference>
<evidence type="ECO:0000313" key="4">
    <source>
        <dbReference type="Proteomes" id="UP001162135"/>
    </source>
</evidence>
<organism evidence="3 4">
    <name type="scientific">Salinicola acroporae</name>
    <dbReference type="NCBI Taxonomy" id="1541440"/>
    <lineage>
        <taxon>Bacteria</taxon>
        <taxon>Pseudomonadati</taxon>
        <taxon>Pseudomonadota</taxon>
        <taxon>Gammaproteobacteria</taxon>
        <taxon>Oceanospirillales</taxon>
        <taxon>Halomonadaceae</taxon>
        <taxon>Salinicola</taxon>
    </lineage>
</organism>
<comment type="caution">
    <text evidence="3">The sequence shown here is derived from an EMBL/GenBank/DDBJ whole genome shotgun (WGS) entry which is preliminary data.</text>
</comment>
<evidence type="ECO:0000256" key="1">
    <source>
        <dbReference type="SAM" id="MobiDB-lite"/>
    </source>
</evidence>
<evidence type="ECO:0000259" key="2">
    <source>
        <dbReference type="PROSITE" id="PS01124"/>
    </source>
</evidence>
<protein>
    <recommendedName>
        <fullName evidence="2">HTH araC/xylS-type domain-containing protein</fullName>
    </recommendedName>
</protein>
<sequence length="96" mass="10306">MQCGCRRTCPTAYPRRAGVPAWRQRARLLRSLELLASVETVQSTALTRGYTSISAFIARSHEVFGCTPGRYAAGEPVQASFTTPTGKAGSAIDADQ</sequence>
<keyword evidence="4" id="KW-1185">Reference proteome</keyword>
<feature type="region of interest" description="Disordered" evidence="1">
    <location>
        <begin position="77"/>
        <end position="96"/>
    </location>
</feature>
<dbReference type="Pfam" id="PF12833">
    <property type="entry name" value="HTH_18"/>
    <property type="match status" value="1"/>
</dbReference>
<evidence type="ECO:0000313" key="3">
    <source>
        <dbReference type="EMBL" id="MDH4574061.1"/>
    </source>
</evidence>
<dbReference type="PANTHER" id="PTHR11019:SF199">
    <property type="entry name" value="HTH-TYPE TRANSCRIPTIONAL REGULATOR NIMR"/>
    <property type="match status" value="1"/>
</dbReference>
<dbReference type="PANTHER" id="PTHR11019">
    <property type="entry name" value="HTH-TYPE TRANSCRIPTIONAL REGULATOR NIMR"/>
    <property type="match status" value="1"/>
</dbReference>
<feature type="domain" description="HTH araC/xylS-type" evidence="2">
    <location>
        <begin position="22"/>
        <end position="74"/>
    </location>
</feature>
<dbReference type="PROSITE" id="PS01124">
    <property type="entry name" value="HTH_ARAC_FAMILY_2"/>
    <property type="match status" value="1"/>
</dbReference>
<dbReference type="EMBL" id="PGFS01000001">
    <property type="protein sequence ID" value="MDH4574061.1"/>
    <property type="molecule type" value="Genomic_DNA"/>
</dbReference>
<dbReference type="Gene3D" id="1.10.10.60">
    <property type="entry name" value="Homeodomain-like"/>
    <property type="match status" value="1"/>
</dbReference>
<name>A0ABT6I8X5_9GAMM</name>
<dbReference type="Proteomes" id="UP001162135">
    <property type="component" value="Unassembled WGS sequence"/>
</dbReference>
<gene>
    <name evidence="3" type="ORF">CUR86_17610</name>
</gene>
<reference evidence="3" key="2">
    <citation type="submission" date="2017-11" db="EMBL/GenBank/DDBJ databases">
        <authorList>
            <person name="Das S.K."/>
        </authorList>
    </citation>
    <scope>NUCLEOTIDE SEQUENCE</scope>
    <source>
        <strain evidence="3">S4-41</strain>
    </source>
</reference>
<accession>A0ABT6I8X5</accession>
<reference evidence="3" key="1">
    <citation type="journal article" date="2015" name="Antonie Van Leeuwenhoek">
        <title>Comparative 16S rRNA signatures and multilocus sequence analysis for the genus Salinicola and description of Salinicola acroporae sp. nov., isolated from coral Acropora digitifera.</title>
        <authorList>
            <person name="Lepcha R.T."/>
            <person name="Poddar A."/>
            <person name="Schumann P."/>
            <person name="Das S.K."/>
        </authorList>
    </citation>
    <scope>NUCLEOTIDE SEQUENCE</scope>
    <source>
        <strain evidence="3">S4-41</strain>
    </source>
</reference>
<proteinExistence type="predicted"/>